<dbReference type="EnsemblMetazoa" id="AMAM010458-RA">
    <property type="protein sequence ID" value="AMAM010458-PA"/>
    <property type="gene ID" value="AMAM010458"/>
</dbReference>
<proteinExistence type="predicted"/>
<reference evidence="3" key="1">
    <citation type="submission" date="2013-09" db="EMBL/GenBank/DDBJ databases">
        <title>The Genome Sequence of Anopheles maculatus species B.</title>
        <authorList>
            <consortium name="The Broad Institute Genomics Platform"/>
            <person name="Neafsey D.E."/>
            <person name="Besansky N."/>
            <person name="Howell P."/>
            <person name="Walton C."/>
            <person name="Young S.K."/>
            <person name="Zeng Q."/>
            <person name="Gargeya S."/>
            <person name="Fitzgerald M."/>
            <person name="Haas B."/>
            <person name="Abouelleil A."/>
            <person name="Allen A.W."/>
            <person name="Alvarado L."/>
            <person name="Arachchi H.M."/>
            <person name="Berlin A.M."/>
            <person name="Chapman S.B."/>
            <person name="Gainer-Dewar J."/>
            <person name="Goldberg J."/>
            <person name="Griggs A."/>
            <person name="Gujja S."/>
            <person name="Hansen M."/>
            <person name="Howarth C."/>
            <person name="Imamovic A."/>
            <person name="Ireland A."/>
            <person name="Larimer J."/>
            <person name="McCowan C."/>
            <person name="Murphy C."/>
            <person name="Pearson M."/>
            <person name="Poon T.W."/>
            <person name="Priest M."/>
            <person name="Roberts A."/>
            <person name="Saif S."/>
            <person name="Shea T."/>
            <person name="Sisk P."/>
            <person name="Sykes S."/>
            <person name="Wortman J."/>
            <person name="Nusbaum C."/>
            <person name="Birren B."/>
        </authorList>
    </citation>
    <scope>NUCLEOTIDE SEQUENCE [LARGE SCALE GENOMIC DNA]</scope>
    <source>
        <strain evidence="3">maculatus3</strain>
    </source>
</reference>
<evidence type="ECO:0000256" key="1">
    <source>
        <dbReference type="SAM" id="Phobius"/>
    </source>
</evidence>
<name>A0A182SNU0_9DIPT</name>
<keyword evidence="1" id="KW-0812">Transmembrane</keyword>
<evidence type="ECO:0000313" key="3">
    <source>
        <dbReference type="Proteomes" id="UP000075901"/>
    </source>
</evidence>
<dbReference type="AlphaFoldDB" id="A0A182SNU0"/>
<keyword evidence="1" id="KW-0472">Membrane</keyword>
<dbReference type="VEuPathDB" id="VectorBase:AMAM010458"/>
<evidence type="ECO:0000313" key="2">
    <source>
        <dbReference type="EnsemblMetazoa" id="AMAM010458-PA"/>
    </source>
</evidence>
<organism evidence="2 3">
    <name type="scientific">Anopheles maculatus</name>
    <dbReference type="NCBI Taxonomy" id="74869"/>
    <lineage>
        <taxon>Eukaryota</taxon>
        <taxon>Metazoa</taxon>
        <taxon>Ecdysozoa</taxon>
        <taxon>Arthropoda</taxon>
        <taxon>Hexapoda</taxon>
        <taxon>Insecta</taxon>
        <taxon>Pterygota</taxon>
        <taxon>Neoptera</taxon>
        <taxon>Endopterygota</taxon>
        <taxon>Diptera</taxon>
        <taxon>Nematocera</taxon>
        <taxon>Culicoidea</taxon>
        <taxon>Culicidae</taxon>
        <taxon>Anophelinae</taxon>
        <taxon>Anopheles</taxon>
        <taxon>Anopheles maculatus group</taxon>
    </lineage>
</organism>
<feature type="transmembrane region" description="Helical" evidence="1">
    <location>
        <begin position="26"/>
        <end position="45"/>
    </location>
</feature>
<reference evidence="2" key="2">
    <citation type="submission" date="2020-05" db="UniProtKB">
        <authorList>
            <consortium name="EnsemblMetazoa"/>
        </authorList>
    </citation>
    <scope>IDENTIFICATION</scope>
    <source>
        <strain evidence="2">maculatus3</strain>
    </source>
</reference>
<sequence>MPPGHSSAFPAKPVTVNGGMESARSMLHIVVCGKAVHLALVVALVRRLSSYRAHKTLGSLGSPHTARLVELGTSVWKMYCQLRLEFYAKRRRQRSPATVEVSSQTL</sequence>
<keyword evidence="3" id="KW-1185">Reference proteome</keyword>
<keyword evidence="1" id="KW-1133">Transmembrane helix</keyword>
<accession>A0A182SNU0</accession>
<protein>
    <submittedName>
        <fullName evidence="2">Uncharacterized protein</fullName>
    </submittedName>
</protein>
<dbReference type="Proteomes" id="UP000075901">
    <property type="component" value="Unassembled WGS sequence"/>
</dbReference>